<evidence type="ECO:0000313" key="4">
    <source>
        <dbReference type="EMBL" id="GMI15983.1"/>
    </source>
</evidence>
<protein>
    <recommendedName>
        <fullName evidence="3">Dynein heavy chain linker domain-containing protein</fullName>
    </recommendedName>
</protein>
<gene>
    <name evidence="4" type="ORF">TrVE_jg666</name>
</gene>
<feature type="coiled-coil region" evidence="1">
    <location>
        <begin position="1094"/>
        <end position="1128"/>
    </location>
</feature>
<feature type="compositionally biased region" description="Acidic residues" evidence="2">
    <location>
        <begin position="334"/>
        <end position="345"/>
    </location>
</feature>
<dbReference type="GO" id="GO:0030286">
    <property type="term" value="C:dynein complex"/>
    <property type="evidence" value="ECO:0007669"/>
    <property type="project" value="InterPro"/>
</dbReference>
<feature type="region of interest" description="Disordered" evidence="2">
    <location>
        <begin position="1482"/>
        <end position="1505"/>
    </location>
</feature>
<dbReference type="Proteomes" id="UP001165160">
    <property type="component" value="Unassembled WGS sequence"/>
</dbReference>
<feature type="compositionally biased region" description="Basic and acidic residues" evidence="2">
    <location>
        <begin position="268"/>
        <end position="289"/>
    </location>
</feature>
<keyword evidence="5" id="KW-1185">Reference proteome</keyword>
<feature type="coiled-coil region" evidence="1">
    <location>
        <begin position="1035"/>
        <end position="1065"/>
    </location>
</feature>
<feature type="compositionally biased region" description="Basic and acidic residues" evidence="2">
    <location>
        <begin position="759"/>
        <end position="772"/>
    </location>
</feature>
<dbReference type="InterPro" id="IPR026983">
    <property type="entry name" value="DHC"/>
</dbReference>
<dbReference type="InterPro" id="IPR013602">
    <property type="entry name" value="Dynein_heavy_linker"/>
</dbReference>
<evidence type="ECO:0000259" key="3">
    <source>
        <dbReference type="Pfam" id="PF08393"/>
    </source>
</evidence>
<reference evidence="5" key="1">
    <citation type="journal article" date="2023" name="Commun. Biol.">
        <title>Genome analysis of Parmales, the sister group of diatoms, reveals the evolutionary specialization of diatoms from phago-mixotrophs to photoautotrophs.</title>
        <authorList>
            <person name="Ban H."/>
            <person name="Sato S."/>
            <person name="Yoshikawa S."/>
            <person name="Yamada K."/>
            <person name="Nakamura Y."/>
            <person name="Ichinomiya M."/>
            <person name="Sato N."/>
            <person name="Blanc-Mathieu R."/>
            <person name="Endo H."/>
            <person name="Kuwata A."/>
            <person name="Ogata H."/>
        </authorList>
    </citation>
    <scope>NUCLEOTIDE SEQUENCE [LARGE SCALE GENOMIC DNA]</scope>
    <source>
        <strain evidence="5">NIES 3699</strain>
    </source>
</reference>
<evidence type="ECO:0000313" key="5">
    <source>
        <dbReference type="Proteomes" id="UP001165160"/>
    </source>
</evidence>
<dbReference type="PANTHER" id="PTHR22878">
    <property type="entry name" value="DYNEIN HEAVY CHAIN 6, AXONEMAL-LIKE-RELATED"/>
    <property type="match status" value="1"/>
</dbReference>
<feature type="region of interest" description="Disordered" evidence="2">
    <location>
        <begin position="455"/>
        <end position="502"/>
    </location>
</feature>
<comment type="caution">
    <text evidence="4">The sequence shown here is derived from an EMBL/GenBank/DDBJ whole genome shotgun (WGS) entry which is preliminary data.</text>
</comment>
<sequence>MVKKPTPVEAKLKQAQITLPGPVDSILKKPVAKRKVRLGVSGTTADLPLNSSSSPKVSGPCVAISDIIKQCANSNIARNAANDNSNFLIDEGTYAELWGRACVWIRKKLMISSSTSSSSSHQISLLSIGTASHRTFNLGIKIPTFELSQKFALKHNLVQQKSISQTRPTKSSSSVKFNVKEIIDSKWRAEGVNEEKLSFATESLANRIGSALATGKHVRIDFGVGVLVGMNNCVTFEFTQRPDFTEGRVMSPRTRRVKEGHENYKEKIVSGLKEDLGKMPLEKKGDPKLSKRSLTFSQPRDGPHPSLKTDVSISPDALDSWNPRFQSPRKKDEKEEEEQPEYDEAQDPRLEDNFSIKRRGSTLSMFEKLKVNEIMSEIDVSTAPKLLDSYARLQCSTVSGPMASPSDKIGSYFSVEGTNLCLDKNKGKIVWTKGRSKKLDEEDAINEDIFGLGRGPKAAAAEREESEAFPLSPSSSPQTIGGSSVPPPSPKKGPEQQGGEMPLSAMGATRYLFYLNQGAVPEEMITPLDKSLLASLEAKFKDKDEAKIKEFLAEVNDLYLGSVQKATLDYILLNENERERLGIEQVPLDMKTDPYGWGVIQKGAYRSMEWRTKFKNIVQKYQERREIITKPITLVNALWQNFSHLRLVTVPKNYKESLVHQTSQESVVTFEQNQINHLHSVVDEFRTNWLHNLRNVYEESIEVGKFVVNEELMERHTNAMTVVMQNQLRYIVTCSIENLLSFFEMFALDSEGEGEGEEEGRGDIYNRETDAESRTDVSSLEYKRPLAPFIVDLSVNNASNQFFDEPPVKLTTSKEQVVGRVLNIFDTAVHCFDKFETLHGLARGGKTKLVKILSRNDKFIVKARARIIQIVEENIDKSQDALKVYNQYSYLMYENNNISGEIEHLDDVHDIIEKYEGSVSELGNLPTTLPLCLIKLTCTSLHNTFVKMAERKIRLALDHVVSECMSVNHVTAKAARALWSKLNKKPTNTDELIEAENFLQQVKNLEMPKLEREVQVVRGQVAFLFKHKNLHGDTLDSVNATFRQLNELKDQYERATNIVHAERMTFEASCRDSKKTLLAQMGKIEDLVGEFNYKADLKGQTQKYLEELDSLTNQMEIVKIKVAAINKEENKLGWVISEFKQILTIEDMMDPFKDLWNIALTFRSEYASWTRSPIFNLDGNEVGKTHGAMAEKMASLKEILEDNEAAGPSGVAKQILDKLNSFSMYIPLIQALTNTRMTDIHWKEISDILGFEISPEDGTINWTNLMAQGALSQENIDKIALLDASANKDHDLVVFREYLDEMEVDSFMFKIMLGVDRDHPWAVGGKCLVVDVENMTKVTARVRKHLGQISQISENANGEEYTERCEAYKTLFSMTERVGTILLETADLWKSLVHSSGHSKEEMHQIDLSDEKWRELLDELGGTEGELEMEKDPSQVGVKKQMISGPGFAELETFNDLEDRIAEIRDIFKAVKEGEDTRKLMRRMSRRQSSRTMMGQGVAQRKGQD</sequence>
<evidence type="ECO:0000256" key="1">
    <source>
        <dbReference type="SAM" id="Coils"/>
    </source>
</evidence>
<proteinExistence type="predicted"/>
<dbReference type="PANTHER" id="PTHR22878:SF70">
    <property type="entry name" value="DYNEIN HEAVY CHAIN 2, AXONEMAL"/>
    <property type="match status" value="1"/>
</dbReference>
<dbReference type="GO" id="GO:0045505">
    <property type="term" value="F:dynein intermediate chain binding"/>
    <property type="evidence" value="ECO:0007669"/>
    <property type="project" value="InterPro"/>
</dbReference>
<name>A0A9W7FQ41_9STRA</name>
<feature type="region of interest" description="Disordered" evidence="2">
    <location>
        <begin position="753"/>
        <end position="772"/>
    </location>
</feature>
<keyword evidence="1" id="KW-0175">Coiled coil</keyword>
<dbReference type="GO" id="GO:0007018">
    <property type="term" value="P:microtubule-based movement"/>
    <property type="evidence" value="ECO:0007669"/>
    <property type="project" value="InterPro"/>
</dbReference>
<accession>A0A9W7FQ41</accession>
<dbReference type="EMBL" id="BRXX01000537">
    <property type="protein sequence ID" value="GMI15983.1"/>
    <property type="molecule type" value="Genomic_DNA"/>
</dbReference>
<dbReference type="Pfam" id="PF08393">
    <property type="entry name" value="DHC_N2"/>
    <property type="match status" value="1"/>
</dbReference>
<feature type="region of interest" description="Disordered" evidence="2">
    <location>
        <begin position="268"/>
        <end position="352"/>
    </location>
</feature>
<evidence type="ECO:0000256" key="2">
    <source>
        <dbReference type="SAM" id="MobiDB-lite"/>
    </source>
</evidence>
<dbReference type="GO" id="GO:0051959">
    <property type="term" value="F:dynein light intermediate chain binding"/>
    <property type="evidence" value="ECO:0007669"/>
    <property type="project" value="InterPro"/>
</dbReference>
<organism evidence="4 5">
    <name type="scientific">Triparma verrucosa</name>
    <dbReference type="NCBI Taxonomy" id="1606542"/>
    <lineage>
        <taxon>Eukaryota</taxon>
        <taxon>Sar</taxon>
        <taxon>Stramenopiles</taxon>
        <taxon>Ochrophyta</taxon>
        <taxon>Bolidophyceae</taxon>
        <taxon>Parmales</taxon>
        <taxon>Triparmaceae</taxon>
        <taxon>Triparma</taxon>
    </lineage>
</organism>
<feature type="domain" description="Dynein heavy chain linker" evidence="3">
    <location>
        <begin position="1145"/>
        <end position="1419"/>
    </location>
</feature>